<dbReference type="EMBL" id="CP032869">
    <property type="protein sequence ID" value="AYL96143.1"/>
    <property type="molecule type" value="Genomic_DNA"/>
</dbReference>
<organism evidence="1 2">
    <name type="scientific">Mucilaginibacter celer</name>
    <dbReference type="NCBI Taxonomy" id="2305508"/>
    <lineage>
        <taxon>Bacteria</taxon>
        <taxon>Pseudomonadati</taxon>
        <taxon>Bacteroidota</taxon>
        <taxon>Sphingobacteriia</taxon>
        <taxon>Sphingobacteriales</taxon>
        <taxon>Sphingobacteriaceae</taxon>
        <taxon>Mucilaginibacter</taxon>
    </lineage>
</organism>
<name>A0A494VXE2_9SPHI</name>
<gene>
    <name evidence="1" type="ORF">HYN43_012950</name>
</gene>
<dbReference type="RefSeq" id="WP_119409747.1">
    <property type="nucleotide sequence ID" value="NZ_CP032869.1"/>
</dbReference>
<protein>
    <submittedName>
        <fullName evidence="1">Uncharacterized protein</fullName>
    </submittedName>
</protein>
<accession>A0A494VXE2</accession>
<evidence type="ECO:0000313" key="2">
    <source>
        <dbReference type="Proteomes" id="UP000270046"/>
    </source>
</evidence>
<proteinExistence type="predicted"/>
<dbReference type="Proteomes" id="UP000270046">
    <property type="component" value="Chromosome"/>
</dbReference>
<keyword evidence="2" id="KW-1185">Reference proteome</keyword>
<dbReference type="AlphaFoldDB" id="A0A494VXE2"/>
<dbReference type="OrthoDB" id="9782855at2"/>
<reference evidence="1 2" key="1">
    <citation type="submission" date="2018-10" db="EMBL/GenBank/DDBJ databases">
        <title>Genome sequencing of Mucilaginibacter sp. HYN0043.</title>
        <authorList>
            <person name="Kim M."/>
            <person name="Yi H."/>
        </authorList>
    </citation>
    <scope>NUCLEOTIDE SEQUENCE [LARGE SCALE GENOMIC DNA]</scope>
    <source>
        <strain evidence="1 2">HYN0043</strain>
    </source>
</reference>
<evidence type="ECO:0000313" key="1">
    <source>
        <dbReference type="EMBL" id="AYL96143.1"/>
    </source>
</evidence>
<sequence>MERELRGTLNDVNGFLSLIRPYCTGDKARFEISWTLRPGCFEKYGRLNYWMDLHSIADGEVVKFILNDLNAPQQIKNAFEQFTGPLCVGFGFATTGGWPVLRLYLHGRGRKAHERAGYYEAWRWDPHGTVKKHVYTFQFHSDITGSAVSGSIPAVFTDAFNKMTGNERFKQTSGYWIRKDAAGITDNIYLALPWMPPVGQLPGIDQVLNDLNIPDCFRRQVAEFPVRNFGYKIKNGTPEITIYTPGEIFGEIPDNEAELQYAVLKAANEANAYLELFADALQPGVTGNQSQPSFAQVSWDGFSK</sequence>
<dbReference type="KEGG" id="muh:HYN43_012950"/>